<evidence type="ECO:0008006" key="4">
    <source>
        <dbReference type="Google" id="ProtNLM"/>
    </source>
</evidence>
<dbReference type="EMBL" id="NGJU01000004">
    <property type="protein sequence ID" value="RST97006.1"/>
    <property type="molecule type" value="Genomic_DNA"/>
</dbReference>
<keyword evidence="1" id="KW-0812">Transmembrane</keyword>
<dbReference type="AlphaFoldDB" id="A0A429ZTJ5"/>
<evidence type="ECO:0000313" key="3">
    <source>
        <dbReference type="Proteomes" id="UP000287239"/>
    </source>
</evidence>
<keyword evidence="1" id="KW-0472">Membrane</keyword>
<protein>
    <recommendedName>
        <fullName evidence="4">YitT family protein</fullName>
    </recommendedName>
</protein>
<dbReference type="Proteomes" id="UP000287239">
    <property type="component" value="Unassembled WGS sequence"/>
</dbReference>
<feature type="transmembrane region" description="Helical" evidence="1">
    <location>
        <begin position="111"/>
        <end position="137"/>
    </location>
</feature>
<dbReference type="RefSeq" id="WP_126778606.1">
    <property type="nucleotide sequence ID" value="NZ_NGJU01000004.1"/>
</dbReference>
<name>A0A429ZTJ5_9ENTE</name>
<reference evidence="2 3" key="1">
    <citation type="submission" date="2017-05" db="EMBL/GenBank/DDBJ databases">
        <title>Vagococcus spp. assemblies.</title>
        <authorList>
            <person name="Gulvik C.A."/>
        </authorList>
    </citation>
    <scope>NUCLEOTIDE SEQUENCE [LARGE SCALE GENOMIC DNA]</scope>
    <source>
        <strain evidence="2 3">NCFB 2777</strain>
    </source>
</reference>
<keyword evidence="3" id="KW-1185">Reference proteome</keyword>
<keyword evidence="1" id="KW-1133">Transmembrane helix</keyword>
<comment type="caution">
    <text evidence="2">The sequence shown here is derived from an EMBL/GenBank/DDBJ whole genome shotgun (WGS) entry which is preliminary data.</text>
</comment>
<dbReference type="Pfam" id="PF19700">
    <property type="entry name" value="DUF6198"/>
    <property type="match status" value="1"/>
</dbReference>
<dbReference type="PANTHER" id="PTHR40078:SF1">
    <property type="entry name" value="INTEGRAL MEMBRANE PROTEIN"/>
    <property type="match status" value="1"/>
</dbReference>
<sequence>MLKKEFALASSFAFYLLTAFGISLTISAGVGVSSFNSLNLSLAYLSHLKIGTVTILVNGSFLFAYICLTNFKLKGTYLRQLIALLAFGQVINFFSYQILGNFTLNSYPLKLSIFILGLALAGFGTGMVLNLHVLTFPIEGVCLILAEKTAFTFKQLRYSIDLFSVAFSLLVTLMTSAPLVVREGTFLSLFLLSFFISQTKLSFDQKKAP</sequence>
<evidence type="ECO:0000313" key="2">
    <source>
        <dbReference type="EMBL" id="RST97006.1"/>
    </source>
</evidence>
<dbReference type="InterPro" id="IPR038750">
    <property type="entry name" value="YczE/YyaS-like"/>
</dbReference>
<dbReference type="GeneID" id="98567425"/>
<feature type="transmembrane region" description="Helical" evidence="1">
    <location>
        <begin position="81"/>
        <end position="99"/>
    </location>
</feature>
<feature type="transmembrane region" description="Helical" evidence="1">
    <location>
        <begin position="158"/>
        <end position="180"/>
    </location>
</feature>
<dbReference type="PANTHER" id="PTHR40078">
    <property type="entry name" value="INTEGRAL MEMBRANE PROTEIN-RELATED"/>
    <property type="match status" value="1"/>
</dbReference>
<accession>A0A429ZTJ5</accession>
<gene>
    <name evidence="2" type="ORF">CBF35_03515</name>
</gene>
<proteinExistence type="predicted"/>
<feature type="transmembrane region" description="Helical" evidence="1">
    <location>
        <begin position="50"/>
        <end position="69"/>
    </location>
</feature>
<feature type="transmembrane region" description="Helical" evidence="1">
    <location>
        <begin position="12"/>
        <end position="30"/>
    </location>
</feature>
<evidence type="ECO:0000256" key="1">
    <source>
        <dbReference type="SAM" id="Phobius"/>
    </source>
</evidence>
<organism evidence="2 3">
    <name type="scientific">Vagococcus salmoninarum</name>
    <dbReference type="NCBI Taxonomy" id="2739"/>
    <lineage>
        <taxon>Bacteria</taxon>
        <taxon>Bacillati</taxon>
        <taxon>Bacillota</taxon>
        <taxon>Bacilli</taxon>
        <taxon>Lactobacillales</taxon>
        <taxon>Enterococcaceae</taxon>
        <taxon>Vagococcus</taxon>
    </lineage>
</organism>
<dbReference type="OrthoDB" id="2040705at2"/>